<dbReference type="AlphaFoldDB" id="A0A917JTG1"/>
<dbReference type="SMART" id="SM00267">
    <property type="entry name" value="GGDEF"/>
    <property type="match status" value="1"/>
</dbReference>
<dbReference type="PANTHER" id="PTHR45138">
    <property type="entry name" value="REGULATORY COMPONENTS OF SENSORY TRANSDUCTION SYSTEM"/>
    <property type="match status" value="1"/>
</dbReference>
<keyword evidence="4" id="KW-1133">Transmembrane helix</keyword>
<dbReference type="GO" id="GO:0005886">
    <property type="term" value="C:plasma membrane"/>
    <property type="evidence" value="ECO:0007669"/>
    <property type="project" value="TreeGrafter"/>
</dbReference>
<comment type="cofactor">
    <cofactor evidence="1">
        <name>Mg(2+)</name>
        <dbReference type="ChEBI" id="CHEBI:18420"/>
    </cofactor>
</comment>
<feature type="signal peptide" evidence="5">
    <location>
        <begin position="1"/>
        <end position="23"/>
    </location>
</feature>
<evidence type="ECO:0000256" key="1">
    <source>
        <dbReference type="ARBA" id="ARBA00001946"/>
    </source>
</evidence>
<dbReference type="PANTHER" id="PTHR45138:SF9">
    <property type="entry name" value="DIGUANYLATE CYCLASE DGCM-RELATED"/>
    <property type="match status" value="1"/>
</dbReference>
<evidence type="ECO:0000256" key="2">
    <source>
        <dbReference type="ARBA" id="ARBA00012528"/>
    </source>
</evidence>
<dbReference type="GO" id="GO:0016301">
    <property type="term" value="F:kinase activity"/>
    <property type="evidence" value="ECO:0007669"/>
    <property type="project" value="UniProtKB-KW"/>
</dbReference>
<dbReference type="FunFam" id="3.30.70.270:FF:000001">
    <property type="entry name" value="Diguanylate cyclase domain protein"/>
    <property type="match status" value="1"/>
</dbReference>
<evidence type="ECO:0000313" key="8">
    <source>
        <dbReference type="Proteomes" id="UP000613743"/>
    </source>
</evidence>
<keyword evidence="4" id="KW-0812">Transmembrane</keyword>
<dbReference type="InterPro" id="IPR011622">
    <property type="entry name" value="7TMR_DISM_rcpt_extracell_dom2"/>
</dbReference>
<dbReference type="InterPro" id="IPR000160">
    <property type="entry name" value="GGDEF_dom"/>
</dbReference>
<dbReference type="InterPro" id="IPR029787">
    <property type="entry name" value="Nucleotide_cyclase"/>
</dbReference>
<dbReference type="InterPro" id="IPR011623">
    <property type="entry name" value="7TMR_DISM_rcpt_extracell_dom1"/>
</dbReference>
<feature type="transmembrane region" description="Helical" evidence="4">
    <location>
        <begin position="250"/>
        <end position="267"/>
    </location>
</feature>
<evidence type="ECO:0000259" key="6">
    <source>
        <dbReference type="PROSITE" id="PS50887"/>
    </source>
</evidence>
<dbReference type="EMBL" id="BMPZ01000003">
    <property type="protein sequence ID" value="GGI80857.1"/>
    <property type="molecule type" value="Genomic_DNA"/>
</dbReference>
<feature type="transmembrane region" description="Helical" evidence="4">
    <location>
        <begin position="336"/>
        <end position="361"/>
    </location>
</feature>
<dbReference type="SUPFAM" id="SSF55073">
    <property type="entry name" value="Nucleotide cyclase"/>
    <property type="match status" value="1"/>
</dbReference>
<keyword evidence="4" id="KW-0472">Membrane</keyword>
<keyword evidence="8" id="KW-1185">Reference proteome</keyword>
<dbReference type="Pfam" id="PF00990">
    <property type="entry name" value="GGDEF"/>
    <property type="match status" value="1"/>
</dbReference>
<dbReference type="InterPro" id="IPR050469">
    <property type="entry name" value="Diguanylate_Cyclase"/>
</dbReference>
<comment type="catalytic activity">
    <reaction evidence="3">
        <text>2 GTP = 3',3'-c-di-GMP + 2 diphosphate</text>
        <dbReference type="Rhea" id="RHEA:24898"/>
        <dbReference type="ChEBI" id="CHEBI:33019"/>
        <dbReference type="ChEBI" id="CHEBI:37565"/>
        <dbReference type="ChEBI" id="CHEBI:58805"/>
        <dbReference type="EC" id="2.7.7.65"/>
    </reaction>
</comment>
<keyword evidence="7" id="KW-0808">Transferase</keyword>
<gene>
    <name evidence="7" type="ORF">GCM10009332_17780</name>
</gene>
<dbReference type="GO" id="GO:0052621">
    <property type="term" value="F:diguanylate cyclase activity"/>
    <property type="evidence" value="ECO:0007669"/>
    <property type="project" value="UniProtKB-EC"/>
</dbReference>
<feature type="transmembrane region" description="Helical" evidence="4">
    <location>
        <begin position="218"/>
        <end position="238"/>
    </location>
</feature>
<evidence type="ECO:0000256" key="5">
    <source>
        <dbReference type="SAM" id="SignalP"/>
    </source>
</evidence>
<dbReference type="InterPro" id="IPR043128">
    <property type="entry name" value="Rev_trsase/Diguanyl_cyclase"/>
</dbReference>
<dbReference type="Proteomes" id="UP000613743">
    <property type="component" value="Unassembled WGS sequence"/>
</dbReference>
<dbReference type="CDD" id="cd01949">
    <property type="entry name" value="GGDEF"/>
    <property type="match status" value="1"/>
</dbReference>
<feature type="domain" description="GGDEF" evidence="6">
    <location>
        <begin position="465"/>
        <end position="600"/>
    </location>
</feature>
<keyword evidence="7" id="KW-0418">Kinase</keyword>
<dbReference type="Pfam" id="PF07695">
    <property type="entry name" value="7TMR-DISM_7TM"/>
    <property type="match status" value="1"/>
</dbReference>
<dbReference type="Gene3D" id="3.30.70.270">
    <property type="match status" value="1"/>
</dbReference>
<protein>
    <recommendedName>
        <fullName evidence="2">diguanylate cyclase</fullName>
        <ecNumber evidence="2">2.7.7.65</ecNumber>
    </recommendedName>
</protein>
<evidence type="ECO:0000256" key="3">
    <source>
        <dbReference type="ARBA" id="ARBA00034247"/>
    </source>
</evidence>
<dbReference type="Gene3D" id="2.60.40.2380">
    <property type="match status" value="1"/>
</dbReference>
<dbReference type="Pfam" id="PF07696">
    <property type="entry name" value="7TMR-DISMED2"/>
    <property type="match status" value="1"/>
</dbReference>
<organism evidence="7 8">
    <name type="scientific">Shewanella gelidii</name>
    <dbReference type="NCBI Taxonomy" id="1642821"/>
    <lineage>
        <taxon>Bacteria</taxon>
        <taxon>Pseudomonadati</taxon>
        <taxon>Pseudomonadota</taxon>
        <taxon>Gammaproteobacteria</taxon>
        <taxon>Alteromonadales</taxon>
        <taxon>Shewanellaceae</taxon>
        <taxon>Shewanella</taxon>
    </lineage>
</organism>
<dbReference type="PROSITE" id="PS50887">
    <property type="entry name" value="GGDEF"/>
    <property type="match status" value="1"/>
</dbReference>
<name>A0A917JTG1_9GAMM</name>
<proteinExistence type="predicted"/>
<feature type="transmembrane region" description="Helical" evidence="4">
    <location>
        <begin position="279"/>
        <end position="300"/>
    </location>
</feature>
<dbReference type="RefSeq" id="WP_188919953.1">
    <property type="nucleotide sequence ID" value="NZ_BMPZ01000003.1"/>
</dbReference>
<dbReference type="GO" id="GO:0043709">
    <property type="term" value="P:cell adhesion involved in single-species biofilm formation"/>
    <property type="evidence" value="ECO:0007669"/>
    <property type="project" value="TreeGrafter"/>
</dbReference>
<feature type="chain" id="PRO_5037599885" description="diguanylate cyclase" evidence="5">
    <location>
        <begin position="24"/>
        <end position="610"/>
    </location>
</feature>
<evidence type="ECO:0000256" key="4">
    <source>
        <dbReference type="SAM" id="Phobius"/>
    </source>
</evidence>
<keyword evidence="5" id="KW-0732">Signal</keyword>
<reference evidence="7" key="2">
    <citation type="submission" date="2020-09" db="EMBL/GenBank/DDBJ databases">
        <authorList>
            <person name="Sun Q."/>
            <person name="Ohkuma M."/>
        </authorList>
    </citation>
    <scope>NUCLEOTIDE SEQUENCE</scope>
    <source>
        <strain evidence="7">JCM 30804</strain>
    </source>
</reference>
<comment type="caution">
    <text evidence="7">The sequence shown here is derived from an EMBL/GenBank/DDBJ whole genome shotgun (WGS) entry which is preliminary data.</text>
</comment>
<evidence type="ECO:0000313" key="7">
    <source>
        <dbReference type="EMBL" id="GGI80857.1"/>
    </source>
</evidence>
<reference evidence="7" key="1">
    <citation type="journal article" date="2014" name="Int. J. Syst. Evol. Microbiol.">
        <title>Complete genome sequence of Corynebacterium casei LMG S-19264T (=DSM 44701T), isolated from a smear-ripened cheese.</title>
        <authorList>
            <consortium name="US DOE Joint Genome Institute (JGI-PGF)"/>
            <person name="Walter F."/>
            <person name="Albersmeier A."/>
            <person name="Kalinowski J."/>
            <person name="Ruckert C."/>
        </authorList>
    </citation>
    <scope>NUCLEOTIDE SEQUENCE</scope>
    <source>
        <strain evidence="7">JCM 30804</strain>
    </source>
</reference>
<accession>A0A917JTG1</accession>
<dbReference type="NCBIfam" id="TIGR00254">
    <property type="entry name" value="GGDEF"/>
    <property type="match status" value="1"/>
</dbReference>
<feature type="transmembrane region" description="Helical" evidence="4">
    <location>
        <begin position="306"/>
        <end position="327"/>
    </location>
</feature>
<feature type="transmembrane region" description="Helical" evidence="4">
    <location>
        <begin position="192"/>
        <end position="211"/>
    </location>
</feature>
<dbReference type="GO" id="GO:1902201">
    <property type="term" value="P:negative regulation of bacterial-type flagellum-dependent cell motility"/>
    <property type="evidence" value="ECO:0007669"/>
    <property type="project" value="TreeGrafter"/>
</dbReference>
<dbReference type="EC" id="2.7.7.65" evidence="2"/>
<sequence length="610" mass="69955">MVRKQLLILWVGFLCLLSFELHANQQTRVIPTYLVAAKNYQLKDFTLAYLKDPSKQLGIHDVASDQANWGLIASRFIVPKADVNHWFAINLVNDTPVNLKRFVRFDEAYMSQANIFYKREGTWHSEQSGLSQPLENRSLRSRLPSFVIDLAPYETRTVYLQMYSDYYLLTMGIVIEQAEAFLSSEKRYTAGYFFYFGAALSLILYNMCLFLSLREKLYAFYVLHGLSFLVFAFIYSGFDLHVHSSESFRYMLNTSPALALGFFTLFTRELLKTKKNVPVADLMLQVLVGLFFAAAVAIAIDIHHYYWLIVLGVPSTSLLLAVGIYCYKQRLQFSGIYVFGVSWYILGVFLIAGVNIGFIPYGMISRYGYLAGSLVELSVLSFALAYRIKLLQSETLAYQQQILTNEQKATQRLEQQVRERTLALEKANQQLEQQNRIDGLTGLFNRAYFDGALATEWLRAKREQQPLCLIMCDIDHFKDFNDHYGHQQGDVCIQEVAKSLQQFCLRPSDICARYGGEEFIIILPNTSLKSGGQIAERIRQHILEKRIEDQSPQQVVTLSSGVVALIPDAERQPQYLIQLADKALYESKHQGRNRVTLVDQNEVFSVFELR</sequence>